<keyword evidence="7" id="KW-1185">Reference proteome</keyword>
<dbReference type="InterPro" id="IPR011010">
    <property type="entry name" value="DNA_brk_join_enz"/>
</dbReference>
<evidence type="ECO:0000256" key="3">
    <source>
        <dbReference type="ARBA" id="ARBA00023125"/>
    </source>
</evidence>
<dbReference type="GO" id="GO:0015074">
    <property type="term" value="P:DNA integration"/>
    <property type="evidence" value="ECO:0007669"/>
    <property type="project" value="UniProtKB-KW"/>
</dbReference>
<dbReference type="InterPro" id="IPR050090">
    <property type="entry name" value="Tyrosine_recombinase_XerCD"/>
</dbReference>
<name>A0A1N7N5D6_9RHOB</name>
<protein>
    <submittedName>
        <fullName evidence="6">Phage integrase family protein</fullName>
    </submittedName>
</protein>
<dbReference type="PANTHER" id="PTHR30349:SF41">
    <property type="entry name" value="INTEGRASE_RECOMBINASE PROTEIN MJ0367-RELATED"/>
    <property type="match status" value="1"/>
</dbReference>
<dbReference type="RefSeq" id="WP_159440083.1">
    <property type="nucleotide sequence ID" value="NZ_FTOM01000021.1"/>
</dbReference>
<sequence>MSRTLTQAAAEYLDGRYLHGFIPTNADNHVSSFASFSANCGHIWPMTADLCMRWAREGAAHADPFTWARRLEALRPFSRYLSELDPATSFPPGSPFGRKTRRLAPHIYSADEVLRIVEEAGQLMPTPALRPALLSTLFGLLASTGLRISEALALRLADTDLEHGQLTIKASKFGTSRLVPLHPTTIQALEAFVSARGQAVAAGNETHLFSLHVDGRPVPYANVLYAFSRLPVINEIRPRGGHARVRIHDLRHTFVCRRLMIWLDEGVDIDNAVLALSTYVGHATPVSTYWYMEAIPELMAMTSARFERTICVMEENSHA</sequence>
<keyword evidence="4" id="KW-0233">DNA recombination</keyword>
<evidence type="ECO:0000259" key="5">
    <source>
        <dbReference type="PROSITE" id="PS51898"/>
    </source>
</evidence>
<evidence type="ECO:0000256" key="4">
    <source>
        <dbReference type="ARBA" id="ARBA00023172"/>
    </source>
</evidence>
<comment type="similarity">
    <text evidence="1">Belongs to the 'phage' integrase family.</text>
</comment>
<dbReference type="AlphaFoldDB" id="A0A1N7N5D6"/>
<dbReference type="PROSITE" id="PS51898">
    <property type="entry name" value="TYR_RECOMBINASE"/>
    <property type="match status" value="1"/>
</dbReference>
<keyword evidence="2" id="KW-0229">DNA integration</keyword>
<gene>
    <name evidence="6" type="ORF">SAMN05421795_1212</name>
</gene>
<dbReference type="InterPro" id="IPR013762">
    <property type="entry name" value="Integrase-like_cat_sf"/>
</dbReference>
<dbReference type="STRING" id="407234.SAMN05421795_1212"/>
<dbReference type="SUPFAM" id="SSF56349">
    <property type="entry name" value="DNA breaking-rejoining enzymes"/>
    <property type="match status" value="1"/>
</dbReference>
<keyword evidence="3" id="KW-0238">DNA-binding</keyword>
<dbReference type="Proteomes" id="UP000186098">
    <property type="component" value="Unassembled WGS sequence"/>
</dbReference>
<evidence type="ECO:0000256" key="2">
    <source>
        <dbReference type="ARBA" id="ARBA00022908"/>
    </source>
</evidence>
<dbReference type="Gene3D" id="1.10.443.10">
    <property type="entry name" value="Intergrase catalytic core"/>
    <property type="match status" value="1"/>
</dbReference>
<dbReference type="GO" id="GO:0006310">
    <property type="term" value="P:DNA recombination"/>
    <property type="evidence" value="ECO:0007669"/>
    <property type="project" value="UniProtKB-KW"/>
</dbReference>
<dbReference type="EMBL" id="FTOM01000021">
    <property type="protein sequence ID" value="SIS93613.1"/>
    <property type="molecule type" value="Genomic_DNA"/>
</dbReference>
<proteinExistence type="inferred from homology"/>
<dbReference type="InterPro" id="IPR002104">
    <property type="entry name" value="Integrase_catalytic"/>
</dbReference>
<organism evidence="6 7">
    <name type="scientific">Phaeovulum vinaykumarii</name>
    <dbReference type="NCBI Taxonomy" id="407234"/>
    <lineage>
        <taxon>Bacteria</taxon>
        <taxon>Pseudomonadati</taxon>
        <taxon>Pseudomonadota</taxon>
        <taxon>Alphaproteobacteria</taxon>
        <taxon>Rhodobacterales</taxon>
        <taxon>Paracoccaceae</taxon>
        <taxon>Phaeovulum</taxon>
    </lineage>
</organism>
<dbReference type="Pfam" id="PF00589">
    <property type="entry name" value="Phage_integrase"/>
    <property type="match status" value="1"/>
</dbReference>
<evidence type="ECO:0000313" key="6">
    <source>
        <dbReference type="EMBL" id="SIS93613.1"/>
    </source>
</evidence>
<feature type="domain" description="Tyr recombinase" evidence="5">
    <location>
        <begin position="103"/>
        <end position="304"/>
    </location>
</feature>
<accession>A0A1N7N5D6</accession>
<evidence type="ECO:0000313" key="7">
    <source>
        <dbReference type="Proteomes" id="UP000186098"/>
    </source>
</evidence>
<evidence type="ECO:0000256" key="1">
    <source>
        <dbReference type="ARBA" id="ARBA00008857"/>
    </source>
</evidence>
<dbReference type="PANTHER" id="PTHR30349">
    <property type="entry name" value="PHAGE INTEGRASE-RELATED"/>
    <property type="match status" value="1"/>
</dbReference>
<dbReference type="GO" id="GO:0003677">
    <property type="term" value="F:DNA binding"/>
    <property type="evidence" value="ECO:0007669"/>
    <property type="project" value="UniProtKB-KW"/>
</dbReference>
<reference evidence="7" key="1">
    <citation type="submission" date="2017-01" db="EMBL/GenBank/DDBJ databases">
        <authorList>
            <person name="Varghese N."/>
            <person name="Submissions S."/>
        </authorList>
    </citation>
    <scope>NUCLEOTIDE SEQUENCE [LARGE SCALE GENOMIC DNA]</scope>
    <source>
        <strain evidence="7">DSM 18714</strain>
    </source>
</reference>